<keyword evidence="1" id="KW-0732">Signal</keyword>
<accession>A0ABV0RTR9</accession>
<evidence type="ECO:0000256" key="2">
    <source>
        <dbReference type="ARBA" id="ARBA00022737"/>
    </source>
</evidence>
<gene>
    <name evidence="7" type="ORF">XENOCAPTIV_008856</name>
</gene>
<reference evidence="7 8" key="1">
    <citation type="submission" date="2021-06" db="EMBL/GenBank/DDBJ databases">
        <authorList>
            <person name="Palmer J.M."/>
        </authorList>
    </citation>
    <scope>NUCLEOTIDE SEQUENCE [LARGE SCALE GENOMIC DNA]</scope>
    <source>
        <strain evidence="7 8">XC_2019</strain>
        <tissue evidence="7">Muscle</tissue>
    </source>
</reference>
<dbReference type="SMART" id="SM00180">
    <property type="entry name" value="EGF_Lam"/>
    <property type="match status" value="1"/>
</dbReference>
<evidence type="ECO:0000256" key="1">
    <source>
        <dbReference type="ARBA" id="ARBA00022729"/>
    </source>
</evidence>
<dbReference type="Proteomes" id="UP001434883">
    <property type="component" value="Unassembled WGS sequence"/>
</dbReference>
<keyword evidence="8" id="KW-1185">Reference proteome</keyword>
<keyword evidence="5" id="KW-0424">Laminin EGF-like domain</keyword>
<evidence type="ECO:0000259" key="6">
    <source>
        <dbReference type="PROSITE" id="PS51115"/>
    </source>
</evidence>
<dbReference type="InterPro" id="IPR002049">
    <property type="entry name" value="LE_dom"/>
</dbReference>
<dbReference type="CDD" id="cd00055">
    <property type="entry name" value="EGF_Lam"/>
    <property type="match status" value="1"/>
</dbReference>
<evidence type="ECO:0000256" key="5">
    <source>
        <dbReference type="ARBA" id="ARBA00023292"/>
    </source>
</evidence>
<dbReference type="PROSITE" id="PS01248">
    <property type="entry name" value="EGF_LAM_1"/>
    <property type="match status" value="1"/>
</dbReference>
<dbReference type="EMBL" id="JAHRIN010059020">
    <property type="protein sequence ID" value="MEQ2211600.1"/>
    <property type="molecule type" value="Genomic_DNA"/>
</dbReference>
<dbReference type="InterPro" id="IPR056863">
    <property type="entry name" value="LMN_ATRN_NET-like_EGF"/>
</dbReference>
<dbReference type="InterPro" id="IPR000034">
    <property type="entry name" value="Laminin_IV"/>
</dbReference>
<dbReference type="PANTHER" id="PTHR10574:SF270">
    <property type="entry name" value="LAMININ SUBUNIT GAMMA-1"/>
    <property type="match status" value="1"/>
</dbReference>
<protein>
    <recommendedName>
        <fullName evidence="6">Laminin IV type A domain-containing protein</fullName>
    </recommendedName>
</protein>
<dbReference type="PANTHER" id="PTHR10574">
    <property type="entry name" value="NETRIN/LAMININ-RELATED"/>
    <property type="match status" value="1"/>
</dbReference>
<dbReference type="Pfam" id="PF24973">
    <property type="entry name" value="EGF_LMN_ATRN"/>
    <property type="match status" value="1"/>
</dbReference>
<sequence length="355" mass="38947">KVRCECNGRAWYCLQDASGLRCVDCRGNTEGRHCKRCKDGFYQQGAGLSCTPCSCNLTGERSPVCVTSSCLQNSLKVFSLQVRSGIFVTAGGAAAARKVSPETNVSAAPMDRSGRTAADREFIFQSQRSCSWFTSDILLVVFRRQEREDSGSLTLPCFCYGHSEQCSAQPGYSIYNISSTFSTGNATPSKSPHRDKYIWVYQVVLTCCVSGPEGWTMGTVQGMTPQDVLFRWTPKHQDLEVISKQSLPAYLQAPGETSSSSPGCFTVSSSYLLTRCFLSCRADVYLGNKLLSYGQNFSFSLRLDRGIRYPSTNDVILEGAGLRVAASLGDLRSIVPCGKKISYTFRSETCFSLCE</sequence>
<name>A0ABV0RTR9_9TELE</name>
<comment type="caution">
    <text evidence="7">The sequence shown here is derived from an EMBL/GenBank/DDBJ whole genome shotgun (WGS) entry which is preliminary data.</text>
</comment>
<dbReference type="PROSITE" id="PS51115">
    <property type="entry name" value="LAMININ_IVA"/>
    <property type="match status" value="1"/>
</dbReference>
<evidence type="ECO:0000256" key="4">
    <source>
        <dbReference type="ARBA" id="ARBA00023180"/>
    </source>
</evidence>
<feature type="non-terminal residue" evidence="7">
    <location>
        <position position="1"/>
    </location>
</feature>
<feature type="domain" description="Laminin IV type A" evidence="6">
    <location>
        <begin position="210"/>
        <end position="355"/>
    </location>
</feature>
<keyword evidence="4" id="KW-0325">Glycoprotein</keyword>
<dbReference type="Gene3D" id="2.10.25.10">
    <property type="entry name" value="Laminin"/>
    <property type="match status" value="1"/>
</dbReference>
<evidence type="ECO:0000256" key="3">
    <source>
        <dbReference type="ARBA" id="ARBA00023157"/>
    </source>
</evidence>
<dbReference type="Pfam" id="PF00052">
    <property type="entry name" value="Laminin_B"/>
    <property type="match status" value="1"/>
</dbReference>
<keyword evidence="2" id="KW-0677">Repeat</keyword>
<proteinExistence type="predicted"/>
<dbReference type="InterPro" id="IPR050440">
    <property type="entry name" value="Laminin/Netrin_ECM"/>
</dbReference>
<dbReference type="SUPFAM" id="SSF57196">
    <property type="entry name" value="EGF/Laminin"/>
    <property type="match status" value="1"/>
</dbReference>
<evidence type="ECO:0000313" key="7">
    <source>
        <dbReference type="EMBL" id="MEQ2211600.1"/>
    </source>
</evidence>
<evidence type="ECO:0000313" key="8">
    <source>
        <dbReference type="Proteomes" id="UP001434883"/>
    </source>
</evidence>
<organism evidence="7 8">
    <name type="scientific">Xenoophorus captivus</name>
    <dbReference type="NCBI Taxonomy" id="1517983"/>
    <lineage>
        <taxon>Eukaryota</taxon>
        <taxon>Metazoa</taxon>
        <taxon>Chordata</taxon>
        <taxon>Craniata</taxon>
        <taxon>Vertebrata</taxon>
        <taxon>Euteleostomi</taxon>
        <taxon>Actinopterygii</taxon>
        <taxon>Neopterygii</taxon>
        <taxon>Teleostei</taxon>
        <taxon>Neoteleostei</taxon>
        <taxon>Acanthomorphata</taxon>
        <taxon>Ovalentaria</taxon>
        <taxon>Atherinomorphae</taxon>
        <taxon>Cyprinodontiformes</taxon>
        <taxon>Goodeidae</taxon>
        <taxon>Xenoophorus</taxon>
    </lineage>
</organism>
<keyword evidence="3" id="KW-1015">Disulfide bond</keyword>